<keyword evidence="2" id="KW-1185">Reference proteome</keyword>
<dbReference type="Proteomes" id="UP000032180">
    <property type="component" value="Chromosome 10"/>
</dbReference>
<dbReference type="EnsemblPlants" id="LPERR10G13150.2">
    <property type="protein sequence ID" value="LPERR10G13150.2"/>
    <property type="gene ID" value="LPERR10G13150"/>
</dbReference>
<dbReference type="Gramene" id="LPERR10G13150.2">
    <property type="protein sequence ID" value="LPERR10G13150.2"/>
    <property type="gene ID" value="LPERR10G13150"/>
</dbReference>
<reference evidence="1 2" key="1">
    <citation type="submission" date="2012-08" db="EMBL/GenBank/DDBJ databases">
        <title>Oryza genome evolution.</title>
        <authorList>
            <person name="Wing R.A."/>
        </authorList>
    </citation>
    <scope>NUCLEOTIDE SEQUENCE</scope>
</reference>
<sequence length="229" mass="24943">MASWQSPQTLRFFMITSLVPGLQTKGDGQALTVVAELLLLHFLVQIVRFETKARTPTSSGNLGKEKLPWRCSSSVATVALTTTSTRTSGCATESRLRCFAGEISCLVGDDENGVVSVSEQSESDSDPVAPTWAMVLYRWRCRTGTAASSSASVSWWLAVVSAAVLGVPEAGSWDDPFCCFFFTTALCHFFRAFAVCSSKIVLFICDPIWRTMNNSTPVSGRQVKKEILC</sequence>
<accession>A0A0D9XLZ4</accession>
<proteinExistence type="predicted"/>
<name>A0A0D9XLZ4_9ORYZ</name>
<protein>
    <submittedName>
        <fullName evidence="1">Uncharacterized protein</fullName>
    </submittedName>
</protein>
<organism evidence="1 2">
    <name type="scientific">Leersia perrieri</name>
    <dbReference type="NCBI Taxonomy" id="77586"/>
    <lineage>
        <taxon>Eukaryota</taxon>
        <taxon>Viridiplantae</taxon>
        <taxon>Streptophyta</taxon>
        <taxon>Embryophyta</taxon>
        <taxon>Tracheophyta</taxon>
        <taxon>Spermatophyta</taxon>
        <taxon>Magnoliopsida</taxon>
        <taxon>Liliopsida</taxon>
        <taxon>Poales</taxon>
        <taxon>Poaceae</taxon>
        <taxon>BOP clade</taxon>
        <taxon>Oryzoideae</taxon>
        <taxon>Oryzeae</taxon>
        <taxon>Oryzinae</taxon>
        <taxon>Leersia</taxon>
    </lineage>
</organism>
<reference evidence="2" key="2">
    <citation type="submission" date="2013-12" db="EMBL/GenBank/DDBJ databases">
        <authorList>
            <person name="Yu Y."/>
            <person name="Lee S."/>
            <person name="de Baynast K."/>
            <person name="Wissotski M."/>
            <person name="Liu L."/>
            <person name="Talag J."/>
            <person name="Goicoechea J."/>
            <person name="Angelova A."/>
            <person name="Jetty R."/>
            <person name="Kudrna D."/>
            <person name="Golser W."/>
            <person name="Rivera L."/>
            <person name="Zhang J."/>
            <person name="Wing R."/>
        </authorList>
    </citation>
    <scope>NUCLEOTIDE SEQUENCE</scope>
</reference>
<dbReference type="AlphaFoldDB" id="A0A0D9XLZ4"/>
<evidence type="ECO:0000313" key="2">
    <source>
        <dbReference type="Proteomes" id="UP000032180"/>
    </source>
</evidence>
<evidence type="ECO:0000313" key="1">
    <source>
        <dbReference type="EnsemblPlants" id="LPERR10G13150.2"/>
    </source>
</evidence>
<reference evidence="1" key="3">
    <citation type="submission" date="2015-04" db="UniProtKB">
        <authorList>
            <consortium name="EnsemblPlants"/>
        </authorList>
    </citation>
    <scope>IDENTIFICATION</scope>
</reference>